<evidence type="ECO:0000313" key="3">
    <source>
        <dbReference type="EMBL" id="QEX18582.1"/>
    </source>
</evidence>
<dbReference type="Pfam" id="PF13453">
    <property type="entry name" value="Zn_ribbon_TFIIB"/>
    <property type="match status" value="1"/>
</dbReference>
<evidence type="ECO:0000256" key="1">
    <source>
        <dbReference type="SAM" id="MobiDB-lite"/>
    </source>
</evidence>
<dbReference type="Proteomes" id="UP000326202">
    <property type="component" value="Chromosome"/>
</dbReference>
<evidence type="ECO:0000259" key="2">
    <source>
        <dbReference type="Pfam" id="PF13453"/>
    </source>
</evidence>
<dbReference type="OrthoDB" id="9814037at2"/>
<feature type="region of interest" description="Disordered" evidence="1">
    <location>
        <begin position="45"/>
        <end position="83"/>
    </location>
</feature>
<organism evidence="3 4">
    <name type="scientific">Hypericibacter terrae</name>
    <dbReference type="NCBI Taxonomy" id="2602015"/>
    <lineage>
        <taxon>Bacteria</taxon>
        <taxon>Pseudomonadati</taxon>
        <taxon>Pseudomonadota</taxon>
        <taxon>Alphaproteobacteria</taxon>
        <taxon>Rhodospirillales</taxon>
        <taxon>Dongiaceae</taxon>
        <taxon>Hypericibacter</taxon>
    </lineage>
</organism>
<accession>A0A5J6MLU8</accession>
<keyword evidence="4" id="KW-1185">Reference proteome</keyword>
<dbReference type="InterPro" id="IPR027392">
    <property type="entry name" value="TF_Znf"/>
</dbReference>
<gene>
    <name evidence="3" type="ORF">FRZ44_38890</name>
</gene>
<reference evidence="3 4" key="1">
    <citation type="submission" date="2019-08" db="EMBL/GenBank/DDBJ databases">
        <title>Hyperibacter terrae gen. nov., sp. nov. and Hyperibacter viscosus sp. nov., two new members in the family Rhodospirillaceae isolated from the rhizosphere of Hypericum perforatum.</title>
        <authorList>
            <person name="Noviana Z."/>
        </authorList>
    </citation>
    <scope>NUCLEOTIDE SEQUENCE [LARGE SCALE GENOMIC DNA]</scope>
    <source>
        <strain evidence="3 4">R5913</strain>
    </source>
</reference>
<dbReference type="RefSeq" id="WP_151178727.1">
    <property type="nucleotide sequence ID" value="NZ_CP042906.1"/>
</dbReference>
<proteinExistence type="predicted"/>
<name>A0A5J6MLU8_9PROT</name>
<dbReference type="EMBL" id="CP042906">
    <property type="protein sequence ID" value="QEX18582.1"/>
    <property type="molecule type" value="Genomic_DNA"/>
</dbReference>
<sequence length="98" mass="11372">MPLLVCPNDSANMQTLNRSGVEFDFCPTCRGIWLDRGELEKLMAAARDDGSGGDLRDDPAPRSERRRYRDDDDDDRRSDDDGYRRKRRRGLSIFDIFD</sequence>
<protein>
    <recommendedName>
        <fullName evidence="2">Transcription factor zinc-finger domain-containing protein</fullName>
    </recommendedName>
</protein>
<dbReference type="KEGG" id="htq:FRZ44_38890"/>
<dbReference type="AlphaFoldDB" id="A0A5J6MLU8"/>
<feature type="domain" description="Transcription factor zinc-finger" evidence="2">
    <location>
        <begin position="6"/>
        <end position="44"/>
    </location>
</feature>
<evidence type="ECO:0000313" key="4">
    <source>
        <dbReference type="Proteomes" id="UP000326202"/>
    </source>
</evidence>